<evidence type="ECO:0000256" key="3">
    <source>
        <dbReference type="ARBA" id="ARBA00004939"/>
    </source>
</evidence>
<keyword evidence="12" id="KW-1185">Reference proteome</keyword>
<name>A0A8B6MDD1_METTU</name>
<gene>
    <name evidence="9 11" type="primary">tpiA</name>
    <name evidence="11" type="ORF">MPC4_80097</name>
</gene>
<dbReference type="UniPathway" id="UPA00138"/>
<evidence type="ECO:0000256" key="6">
    <source>
        <dbReference type="ARBA" id="ARBA00022490"/>
    </source>
</evidence>
<comment type="similarity">
    <text evidence="4 9 10">Belongs to the triosephosphate isomerase family.</text>
</comment>
<dbReference type="Pfam" id="PF00121">
    <property type="entry name" value="TIM"/>
    <property type="match status" value="1"/>
</dbReference>
<keyword evidence="8 9" id="KW-0413">Isomerase</keyword>
<feature type="active site" description="Proton acceptor" evidence="9">
    <location>
        <position position="175"/>
    </location>
</feature>
<dbReference type="PANTHER" id="PTHR21139">
    <property type="entry name" value="TRIOSEPHOSPHATE ISOMERASE"/>
    <property type="match status" value="1"/>
</dbReference>
<evidence type="ECO:0000313" key="12">
    <source>
        <dbReference type="Proteomes" id="UP000485880"/>
    </source>
</evidence>
<dbReference type="NCBIfam" id="TIGR00419">
    <property type="entry name" value="tim"/>
    <property type="match status" value="1"/>
</dbReference>
<dbReference type="UniPathway" id="UPA01066"/>
<evidence type="ECO:0000256" key="8">
    <source>
        <dbReference type="ARBA" id="ARBA00023235"/>
    </source>
</evidence>
<dbReference type="GO" id="GO:0004807">
    <property type="term" value="F:triose-phosphate isomerase activity"/>
    <property type="evidence" value="ECO:0007669"/>
    <property type="project" value="UniProtKB-UniRule"/>
</dbReference>
<evidence type="ECO:0000256" key="1">
    <source>
        <dbReference type="ARBA" id="ARBA00000148"/>
    </source>
</evidence>
<comment type="subunit">
    <text evidence="9 10">Homodimer.</text>
</comment>
<evidence type="ECO:0000256" key="10">
    <source>
        <dbReference type="RuleBase" id="RU363013"/>
    </source>
</evidence>
<dbReference type="GO" id="GO:0046166">
    <property type="term" value="P:glyceraldehyde-3-phosphate biosynthetic process"/>
    <property type="evidence" value="ECO:0007669"/>
    <property type="project" value="TreeGrafter"/>
</dbReference>
<dbReference type="UniPathway" id="UPA00109">
    <property type="reaction ID" value="UER00189"/>
</dbReference>
<comment type="pathway">
    <text evidence="3">Carbohydrate metabolism; erythritol degradation.</text>
</comment>
<dbReference type="HAMAP" id="MF_00147_B">
    <property type="entry name" value="TIM_B"/>
    <property type="match status" value="1"/>
</dbReference>
<sequence>MMVYRQSQLPRRPLVAGNWKMHGLRKDLVEAEKICAATAAGEAGQAEVVICLPATLLISAAPACRSAGVGLGGQHCHDEPSGAFTGDISAEMLKDAGASYVILGHSERRSGHNEGNESVREKASAALRAGLTAIVCVGETRAEREAGEALPVVGSQLTGSIPKKSTPESLVIAYEPVWAIGTGLTPTLQDIAAMHRFIRERIDVDLPGIGDRIRLLYGGSVKPGNAADLLGVEDVDGALVGGASLTARDFMAIAGVYRDFVR</sequence>
<feature type="binding site" evidence="9">
    <location>
        <position position="181"/>
    </location>
    <ligand>
        <name>substrate</name>
    </ligand>
</feature>
<dbReference type="PROSITE" id="PS51440">
    <property type="entry name" value="TIM_2"/>
    <property type="match status" value="1"/>
</dbReference>
<dbReference type="GO" id="GO:0005829">
    <property type="term" value="C:cytosol"/>
    <property type="evidence" value="ECO:0007669"/>
    <property type="project" value="TreeGrafter"/>
</dbReference>
<comment type="subcellular location">
    <subcellularLocation>
        <location evidence="9 10">Cytoplasm</location>
    </subcellularLocation>
</comment>
<feature type="binding site" evidence="9">
    <location>
        <begin position="18"/>
        <end position="20"/>
    </location>
    <ligand>
        <name>substrate</name>
    </ligand>
</feature>
<comment type="pathway">
    <text evidence="2 9 10">Carbohydrate degradation; glycolysis; D-glyceraldehyde 3-phosphate from glycerone phosphate: step 1/1.</text>
</comment>
<evidence type="ECO:0000256" key="2">
    <source>
        <dbReference type="ARBA" id="ARBA00004680"/>
    </source>
</evidence>
<accession>A0A8B6MDD1</accession>
<dbReference type="CDD" id="cd00311">
    <property type="entry name" value="TIM"/>
    <property type="match status" value="1"/>
</dbReference>
<feature type="binding site" evidence="9">
    <location>
        <begin position="241"/>
        <end position="242"/>
    </location>
    <ligand>
        <name>substrate</name>
    </ligand>
</feature>
<protein>
    <recommendedName>
        <fullName evidence="9 10">Triosephosphate isomerase</fullName>
        <shortName evidence="9">TIM</shortName>
        <shortName evidence="9">TPI</shortName>
        <ecNumber evidence="9 10">5.3.1.1</ecNumber>
    </recommendedName>
    <alternativeName>
        <fullName evidence="9">Triose-phosphate isomerase</fullName>
    </alternativeName>
</protein>
<proteinExistence type="inferred from homology"/>
<dbReference type="Proteomes" id="UP000485880">
    <property type="component" value="Unassembled WGS sequence"/>
</dbReference>
<keyword evidence="7 9" id="KW-0324">Glycolysis</keyword>
<dbReference type="InterPro" id="IPR000652">
    <property type="entry name" value="Triosephosphate_isomerase"/>
</dbReference>
<comment type="function">
    <text evidence="9">Involved in the gluconeogenesis. Catalyzes stereospecifically the conversion of dihydroxyacetone phosphate (DHAP) to D-glyceraldehyde-3-phosphate (G3P).</text>
</comment>
<dbReference type="EMBL" id="CABFMQ020000142">
    <property type="protein sequence ID" value="VTZ52426.1"/>
    <property type="molecule type" value="Genomic_DNA"/>
</dbReference>
<evidence type="ECO:0000313" key="11">
    <source>
        <dbReference type="EMBL" id="VTZ52426.1"/>
    </source>
</evidence>
<feature type="binding site" evidence="9">
    <location>
        <position position="220"/>
    </location>
    <ligand>
        <name>substrate</name>
    </ligand>
</feature>
<reference evidence="11 12" key="1">
    <citation type="submission" date="2019-05" db="EMBL/GenBank/DDBJ databases">
        <authorList>
            <person name="Farhan Ul Haque M."/>
        </authorList>
    </citation>
    <scope>NUCLEOTIDE SEQUENCE [LARGE SCALE GENOMIC DNA]</scope>
    <source>
        <strain evidence="11">2</strain>
    </source>
</reference>
<evidence type="ECO:0000256" key="9">
    <source>
        <dbReference type="HAMAP-Rule" id="MF_00147"/>
    </source>
</evidence>
<dbReference type="GO" id="GO:0006094">
    <property type="term" value="P:gluconeogenesis"/>
    <property type="evidence" value="ECO:0007669"/>
    <property type="project" value="UniProtKB-UniRule"/>
</dbReference>
<dbReference type="AlphaFoldDB" id="A0A8B6MDD1"/>
<organism evidence="11 12">
    <name type="scientific">Methylocella tundrae</name>
    <dbReference type="NCBI Taxonomy" id="227605"/>
    <lineage>
        <taxon>Bacteria</taxon>
        <taxon>Pseudomonadati</taxon>
        <taxon>Pseudomonadota</taxon>
        <taxon>Alphaproteobacteria</taxon>
        <taxon>Hyphomicrobiales</taxon>
        <taxon>Beijerinckiaceae</taxon>
        <taxon>Methylocella</taxon>
    </lineage>
</organism>
<comment type="pathway">
    <text evidence="9 10">Carbohydrate biosynthesis; gluconeogenesis.</text>
</comment>
<dbReference type="InterPro" id="IPR022896">
    <property type="entry name" value="TrioseP_Isoase_bac/euk"/>
</dbReference>
<dbReference type="SUPFAM" id="SSF51351">
    <property type="entry name" value="Triosephosphate isomerase (TIM)"/>
    <property type="match status" value="1"/>
</dbReference>
<comment type="catalytic activity">
    <reaction evidence="1">
        <text>L-erythrulose 1-phosphate = D-erythrulose 4-phosphate</text>
        <dbReference type="Rhea" id="RHEA:49588"/>
        <dbReference type="ChEBI" id="CHEBI:58002"/>
        <dbReference type="ChEBI" id="CHEBI:90796"/>
        <dbReference type="EC" id="5.3.1.33"/>
    </reaction>
</comment>
<dbReference type="FunFam" id="3.20.20.70:FF:000016">
    <property type="entry name" value="Triosephosphate isomerase"/>
    <property type="match status" value="1"/>
</dbReference>
<keyword evidence="6 9" id="KW-0963">Cytoplasm</keyword>
<evidence type="ECO:0000256" key="7">
    <source>
        <dbReference type="ARBA" id="ARBA00023152"/>
    </source>
</evidence>
<keyword evidence="5 9" id="KW-0312">Gluconeogenesis</keyword>
<evidence type="ECO:0000256" key="5">
    <source>
        <dbReference type="ARBA" id="ARBA00022432"/>
    </source>
</evidence>
<dbReference type="InterPro" id="IPR020861">
    <property type="entry name" value="Triosephosphate_isomerase_AS"/>
</dbReference>
<dbReference type="GO" id="GO:0019563">
    <property type="term" value="P:glycerol catabolic process"/>
    <property type="evidence" value="ECO:0007669"/>
    <property type="project" value="TreeGrafter"/>
</dbReference>
<dbReference type="PANTHER" id="PTHR21139:SF42">
    <property type="entry name" value="TRIOSEPHOSPHATE ISOMERASE"/>
    <property type="match status" value="1"/>
</dbReference>
<dbReference type="GO" id="GO:0006096">
    <property type="term" value="P:glycolytic process"/>
    <property type="evidence" value="ECO:0007669"/>
    <property type="project" value="UniProtKB-UniRule"/>
</dbReference>
<comment type="catalytic activity">
    <reaction evidence="9 10">
        <text>D-glyceraldehyde 3-phosphate = dihydroxyacetone phosphate</text>
        <dbReference type="Rhea" id="RHEA:18585"/>
        <dbReference type="ChEBI" id="CHEBI:57642"/>
        <dbReference type="ChEBI" id="CHEBI:59776"/>
        <dbReference type="EC" id="5.3.1.1"/>
    </reaction>
</comment>
<comment type="caution">
    <text evidence="11">The sequence shown here is derived from an EMBL/GenBank/DDBJ whole genome shotgun (WGS) entry which is preliminary data.</text>
</comment>
<dbReference type="Gene3D" id="3.20.20.70">
    <property type="entry name" value="Aldolase class I"/>
    <property type="match status" value="1"/>
</dbReference>
<evidence type="ECO:0000256" key="4">
    <source>
        <dbReference type="ARBA" id="ARBA00007422"/>
    </source>
</evidence>
<dbReference type="InterPro" id="IPR013785">
    <property type="entry name" value="Aldolase_TIM"/>
</dbReference>
<dbReference type="InterPro" id="IPR035990">
    <property type="entry name" value="TIM_sf"/>
</dbReference>
<dbReference type="EC" id="5.3.1.1" evidence="9 10"/>
<dbReference type="PROSITE" id="PS00171">
    <property type="entry name" value="TIM_1"/>
    <property type="match status" value="1"/>
</dbReference>
<feature type="active site" description="Electrophile" evidence="9">
    <location>
        <position position="105"/>
    </location>
</feature>